<dbReference type="Proteomes" id="UP001165080">
    <property type="component" value="Unassembled WGS sequence"/>
</dbReference>
<protein>
    <submittedName>
        <fullName evidence="2">Uncharacterized protein</fullName>
    </submittedName>
</protein>
<dbReference type="Pfam" id="PF04359">
    <property type="entry name" value="DUF493"/>
    <property type="match status" value="1"/>
</dbReference>
<name>A0A9W6F410_9CHLO</name>
<comment type="caution">
    <text evidence="2">The sequence shown here is derived from an EMBL/GenBank/DDBJ whole genome shotgun (WGS) entry which is preliminary data.</text>
</comment>
<dbReference type="InterPro" id="IPR007454">
    <property type="entry name" value="UPF0250_YbeD-like"/>
</dbReference>
<reference evidence="2 3" key="1">
    <citation type="journal article" date="2023" name="Commun. Biol.">
        <title>Reorganization of the ancestral sex-determining regions during the evolution of trioecy in Pleodorina starrii.</title>
        <authorList>
            <person name="Takahashi K."/>
            <person name="Suzuki S."/>
            <person name="Kawai-Toyooka H."/>
            <person name="Yamamoto K."/>
            <person name="Hamaji T."/>
            <person name="Ootsuki R."/>
            <person name="Yamaguchi H."/>
            <person name="Kawachi M."/>
            <person name="Higashiyama T."/>
            <person name="Nozaki H."/>
        </authorList>
    </citation>
    <scope>NUCLEOTIDE SEQUENCE [LARGE SCALE GENOMIC DNA]</scope>
    <source>
        <strain evidence="2 3">NIES-4479</strain>
    </source>
</reference>
<evidence type="ECO:0000256" key="1">
    <source>
        <dbReference type="SAM" id="MobiDB-lite"/>
    </source>
</evidence>
<dbReference type="OrthoDB" id="533321at2759"/>
<dbReference type="InterPro" id="IPR027471">
    <property type="entry name" value="YbeD-like_sf"/>
</dbReference>
<sequence length="238" mass="24888">MLIVQFISKINSTVANPKTMAGALRCSCREVSGKLGRLAQSSRPASLIIARSGNGDGPSSSGRDLSCSGGPVGFGTLRKGFKPQPKRSQQAPSKPPTINGRDKADVLRDTQAEVAQKAAQVQAARAAAAAASAGSASAGGADTPVDIWADWRQVDSKVNKYPCERLFTAVGSGGEDFRASMVQAVEEVVGGPVEVSVRASSGGAYQSVRVGPVTVTSPDQVLMIFTKMREDKRLKFHL</sequence>
<proteinExistence type="predicted"/>
<evidence type="ECO:0000313" key="2">
    <source>
        <dbReference type="EMBL" id="GLC54901.1"/>
    </source>
</evidence>
<dbReference type="Gene3D" id="3.30.70.260">
    <property type="match status" value="1"/>
</dbReference>
<keyword evidence="3" id="KW-1185">Reference proteome</keyword>
<dbReference type="PANTHER" id="PTHR34782:SF1">
    <property type="entry name" value="PHOSPHORIBOSYLFORMYLGLYCINAMIDINE SYNTHASE"/>
    <property type="match status" value="1"/>
</dbReference>
<dbReference type="AlphaFoldDB" id="A0A9W6F410"/>
<evidence type="ECO:0000313" key="3">
    <source>
        <dbReference type="Proteomes" id="UP001165080"/>
    </source>
</evidence>
<dbReference type="PANTHER" id="PTHR34782">
    <property type="entry name" value="PHOSPHORIBOSYLFORMYLGLYCINAMIDINE SYNTHASE"/>
    <property type="match status" value="1"/>
</dbReference>
<gene>
    <name evidence="2" type="primary">PLEST006315</name>
    <name evidence="2" type="ORF">PLESTB_000918000</name>
</gene>
<feature type="region of interest" description="Disordered" evidence="1">
    <location>
        <begin position="49"/>
        <end position="68"/>
    </location>
</feature>
<dbReference type="SUPFAM" id="SSF117991">
    <property type="entry name" value="YbeD/HP0495-like"/>
    <property type="match status" value="1"/>
</dbReference>
<dbReference type="EMBL" id="BRXU01000011">
    <property type="protein sequence ID" value="GLC54901.1"/>
    <property type="molecule type" value="Genomic_DNA"/>
</dbReference>
<feature type="region of interest" description="Disordered" evidence="1">
    <location>
        <begin position="76"/>
        <end position="102"/>
    </location>
</feature>
<accession>A0A9W6F410</accession>
<organism evidence="2 3">
    <name type="scientific">Pleodorina starrii</name>
    <dbReference type="NCBI Taxonomy" id="330485"/>
    <lineage>
        <taxon>Eukaryota</taxon>
        <taxon>Viridiplantae</taxon>
        <taxon>Chlorophyta</taxon>
        <taxon>core chlorophytes</taxon>
        <taxon>Chlorophyceae</taxon>
        <taxon>CS clade</taxon>
        <taxon>Chlamydomonadales</taxon>
        <taxon>Volvocaceae</taxon>
        <taxon>Pleodorina</taxon>
    </lineage>
</organism>